<dbReference type="Pfam" id="PF03829">
    <property type="entry name" value="PTSIIA_gutA"/>
    <property type="match status" value="1"/>
</dbReference>
<organism evidence="2 3">
    <name type="scientific">Anaerococcus degeneri</name>
    <dbReference type="NCBI Taxonomy" id="361500"/>
    <lineage>
        <taxon>Bacteria</taxon>
        <taxon>Bacillati</taxon>
        <taxon>Bacillota</taxon>
        <taxon>Tissierellia</taxon>
        <taxon>Tissierellales</taxon>
        <taxon>Peptoniphilaceae</taxon>
        <taxon>Anaerococcus</taxon>
    </lineage>
</organism>
<dbReference type="PANTHER" id="PTHR40398">
    <property type="entry name" value="PTS SYSTEM GLUCITOL/SORBITOL-SPECIFIC EIIA COMPONENT"/>
    <property type="match status" value="1"/>
</dbReference>
<reference evidence="3" key="1">
    <citation type="submission" date="2023-07" db="EMBL/GenBank/DDBJ databases">
        <title>FDA dAtabase for Regulatory Grade micrObial Sequences (FDA-ARGOS): Supporting development and validation of Infectious Disease Dx tests.</title>
        <authorList>
            <person name="Sproer C."/>
            <person name="Gronow S."/>
            <person name="Severitt S."/>
            <person name="Schroder I."/>
            <person name="Tallon L."/>
            <person name="Sadzewicz L."/>
            <person name="Zhao X."/>
            <person name="Boylan J."/>
            <person name="Ott S."/>
            <person name="Bowen H."/>
            <person name="Vavikolanu K."/>
            <person name="Hazen T."/>
            <person name="Aluvathingal J."/>
            <person name="Nadendla S."/>
            <person name="Lowell S."/>
            <person name="Myers T."/>
            <person name="Yan Y."/>
        </authorList>
    </citation>
    <scope>NUCLEOTIDE SEQUENCE [LARGE SCALE GENOMIC DNA]</scope>
    <source>
        <strain evidence="3">FDAARGOS_1538</strain>
    </source>
</reference>
<dbReference type="Proteomes" id="UP001198374">
    <property type="component" value="Unassembled WGS sequence"/>
</dbReference>
<dbReference type="InterPro" id="IPR036665">
    <property type="entry name" value="PTS_IIA_glucitol/sorbitol_sf"/>
</dbReference>
<protein>
    <submittedName>
        <fullName evidence="2">PTS glucitol/sorbitol transporter subunit IIA</fullName>
    </submittedName>
</protein>
<evidence type="ECO:0000313" key="2">
    <source>
        <dbReference type="EMBL" id="MCA2096740.1"/>
    </source>
</evidence>
<dbReference type="RefSeq" id="WP_209775049.1">
    <property type="nucleotide sequence ID" value="NZ_JAGGLO010000012.1"/>
</dbReference>
<evidence type="ECO:0000313" key="3">
    <source>
        <dbReference type="Proteomes" id="UP001198374"/>
    </source>
</evidence>
<proteinExistence type="predicted"/>
<dbReference type="PROSITE" id="PS51097">
    <property type="entry name" value="PTS_EIIA_TYPE_5"/>
    <property type="match status" value="1"/>
</dbReference>
<keyword evidence="3" id="KW-1185">Reference proteome</keyword>
<comment type="caution">
    <text evidence="2">The sequence shown here is derived from an EMBL/GenBank/DDBJ whole genome shotgun (WGS) entry which is preliminary data.</text>
</comment>
<accession>A0ABS7YZ66</accession>
<dbReference type="EMBL" id="JAIWIY010000001">
    <property type="protein sequence ID" value="MCA2096740.1"/>
    <property type="molecule type" value="Genomic_DNA"/>
</dbReference>
<gene>
    <name evidence="2" type="ORF">LDJ82_07530</name>
</gene>
<name>A0ABS7YZ66_9FIRM</name>
<dbReference type="Gene3D" id="2.40.33.40">
    <property type="entry name" value="Phosphotransferase system, glucitol/sorbitol-specific IIA component"/>
    <property type="match status" value="1"/>
</dbReference>
<sequence>MKIIYENIVKEHGELIGEFGDEMLIFFGDNAPDELRDYCYIIDIKETNGDIKEGSYFKVNEKKAKILAVGSEAQKNLVNLGHLTVNLSGNVDDLLPGAIVCESVDIGPIEDGTVIKIVEE</sequence>
<evidence type="ECO:0000256" key="1">
    <source>
        <dbReference type="PROSITE-ProRule" id="PRU00420"/>
    </source>
</evidence>
<dbReference type="PANTHER" id="PTHR40398:SF1">
    <property type="entry name" value="PTS SYSTEM GLUCITOL_SORBITOL-SPECIFIC EIIA COMPONENT"/>
    <property type="match status" value="1"/>
</dbReference>
<comment type="caution">
    <text evidence="1">Lacks conserved residue(s) required for the propagation of feature annotation.</text>
</comment>
<dbReference type="InterPro" id="IPR004716">
    <property type="entry name" value="PTS_IIA_glucitol/sorbitol-sp"/>
</dbReference>
<dbReference type="SUPFAM" id="SSF141530">
    <property type="entry name" value="PTSIIA/GutA-like"/>
    <property type="match status" value="1"/>
</dbReference>